<keyword evidence="1" id="KW-0862">Zinc</keyword>
<feature type="compositionally biased region" description="Pro residues" evidence="2">
    <location>
        <begin position="160"/>
        <end position="170"/>
    </location>
</feature>
<sequence length="930" mass="97280">MKPQAGSGQTAAAVHGDHGVPQCDRGSQDLQEDDVKESLESEAEKAAGRRKSPDSELGKDQAPSSPTGSNTEESGPRGPSTEQAAEGQPSRQGHVESLQTPEGVVRAHAAYTEQHLANQVQGLHLGAPRSAGQARPSAPPPHPESLGFTLHQAASQGPLAPAPQDQPPPQTAALFPPARAPSQVPDAVVNHPGWQIACQLLQSTPPGSWPDPALLVLLAAAEPGGAAAHLLRALPPQGGARRPGAPGAGRKSRAHPEWSNERLRCPQGAQQGEPELPSVVLVPQAGIARLVEERVEVAPSGGLQTRRLRPFFGIDLEKLPEAEDNVDKMRIAPRGEAEDAAGGGRAENAADSDYTRQGRSDEKEERALGKPLEVTASAEAPSGKEGAGERGRENREGVSPSSEQEADPEGGGEEAVEGGGHEDGQSIPGSGGAPDPTEGPRQAQEDIDEVFEGRRKESGGEADEHAPKEGATAESPSAPRSRGESQEEAVEKEKGDRWENSDAAGQQGGAERVGDKKGDRLRGGTRAEGPVMGAGPMEWKHERLGNKHWQEPGRFGGRERVSSEDPPKRKARDFGFAHQDVYKIRRRALQEGGLMASARSDLSLLDHLIGASEQSVDRAPQGQDPQDGPGQAGRGPYQCKLCGEVFAYSQALGGHMRSHKYNGALPPQPSLDQFQLPRPPPSQFHSFPSGARSSGGFQIQADAMAAALQALDAPTLSLGSALGYMNPPHNHDVALGLAQAGDPSTALGRPERERPPGLVNQTEIRPTARNFQHGSPITGPGNSPVRPSGADALLPSRVPSPASPIIYLPGQGAAPGGWFELEPVDIEHPERIPPVSIGGSPKLVAEQILEALVGYAERPTTAAVQPALPDAGAAALFSLYEPLSAVEQTGILDQLRGQQVDESRAGGGLANLATTGAQGWAPGYGSRGPA</sequence>
<dbReference type="Pfam" id="PF13912">
    <property type="entry name" value="zf-C2H2_6"/>
    <property type="match status" value="1"/>
</dbReference>
<dbReference type="AlphaFoldDB" id="A0A1Y1HL51"/>
<feature type="compositionally biased region" description="Acidic residues" evidence="2">
    <location>
        <begin position="404"/>
        <end position="416"/>
    </location>
</feature>
<name>A0A1Y1HL51_KLENI</name>
<organism evidence="4 5">
    <name type="scientific">Klebsormidium nitens</name>
    <name type="common">Green alga</name>
    <name type="synonym">Ulothrix nitens</name>
    <dbReference type="NCBI Taxonomy" id="105231"/>
    <lineage>
        <taxon>Eukaryota</taxon>
        <taxon>Viridiplantae</taxon>
        <taxon>Streptophyta</taxon>
        <taxon>Klebsormidiophyceae</taxon>
        <taxon>Klebsormidiales</taxon>
        <taxon>Klebsormidiaceae</taxon>
        <taxon>Klebsormidium</taxon>
    </lineage>
</organism>
<dbReference type="PROSITE" id="PS00028">
    <property type="entry name" value="ZINC_FINGER_C2H2_1"/>
    <property type="match status" value="1"/>
</dbReference>
<gene>
    <name evidence="4" type="ORF">KFL_000280450</name>
</gene>
<evidence type="ECO:0000256" key="2">
    <source>
        <dbReference type="SAM" id="MobiDB-lite"/>
    </source>
</evidence>
<feature type="region of interest" description="Disordered" evidence="2">
    <location>
        <begin position="740"/>
        <end position="795"/>
    </location>
</feature>
<dbReference type="EMBL" id="DF236977">
    <property type="protein sequence ID" value="GAQ79340.1"/>
    <property type="molecule type" value="Genomic_DNA"/>
</dbReference>
<feature type="compositionally biased region" description="Polar residues" evidence="2">
    <location>
        <begin position="759"/>
        <end position="775"/>
    </location>
</feature>
<keyword evidence="1" id="KW-0479">Metal-binding</keyword>
<feature type="region of interest" description="Disordered" evidence="2">
    <location>
        <begin position="1"/>
        <end position="184"/>
    </location>
</feature>
<dbReference type="SUPFAM" id="SSF57667">
    <property type="entry name" value="beta-beta-alpha zinc fingers"/>
    <property type="match status" value="1"/>
</dbReference>
<protein>
    <recommendedName>
        <fullName evidence="3">C2H2-type domain-containing protein</fullName>
    </recommendedName>
</protein>
<feature type="compositionally biased region" description="Basic and acidic residues" evidence="2">
    <location>
        <begin position="451"/>
        <end position="468"/>
    </location>
</feature>
<evidence type="ECO:0000256" key="1">
    <source>
        <dbReference type="PROSITE-ProRule" id="PRU00042"/>
    </source>
</evidence>
<dbReference type="PROSITE" id="PS50157">
    <property type="entry name" value="ZINC_FINGER_C2H2_2"/>
    <property type="match status" value="1"/>
</dbReference>
<dbReference type="InterPro" id="IPR013087">
    <property type="entry name" value="Znf_C2H2_type"/>
</dbReference>
<feature type="compositionally biased region" description="Basic and acidic residues" evidence="2">
    <location>
        <begin position="538"/>
        <end position="574"/>
    </location>
</feature>
<feature type="compositionally biased region" description="Basic and acidic residues" evidence="2">
    <location>
        <begin position="353"/>
        <end position="368"/>
    </location>
</feature>
<feature type="compositionally biased region" description="Polar residues" evidence="2">
    <location>
        <begin position="1"/>
        <end position="10"/>
    </location>
</feature>
<dbReference type="Proteomes" id="UP000054558">
    <property type="component" value="Unassembled WGS sequence"/>
</dbReference>
<evidence type="ECO:0000313" key="4">
    <source>
        <dbReference type="EMBL" id="GAQ79340.1"/>
    </source>
</evidence>
<accession>A0A1Y1HL51</accession>
<evidence type="ECO:0000313" key="5">
    <source>
        <dbReference type="Proteomes" id="UP000054558"/>
    </source>
</evidence>
<evidence type="ECO:0000259" key="3">
    <source>
        <dbReference type="PROSITE" id="PS50157"/>
    </source>
</evidence>
<proteinExistence type="predicted"/>
<feature type="region of interest" description="Disordered" evidence="2">
    <location>
        <begin position="335"/>
        <end position="574"/>
    </location>
</feature>
<feature type="compositionally biased region" description="Basic and acidic residues" evidence="2">
    <location>
        <begin position="481"/>
        <end position="500"/>
    </location>
</feature>
<keyword evidence="1" id="KW-0863">Zinc-finger</keyword>
<feature type="compositionally biased region" description="Basic and acidic residues" evidence="2">
    <location>
        <begin position="386"/>
        <end position="396"/>
    </location>
</feature>
<dbReference type="SMART" id="SM00355">
    <property type="entry name" value="ZnF_C2H2"/>
    <property type="match status" value="1"/>
</dbReference>
<dbReference type="InterPro" id="IPR036236">
    <property type="entry name" value="Znf_C2H2_sf"/>
</dbReference>
<feature type="region of interest" description="Disordered" evidence="2">
    <location>
        <begin position="235"/>
        <end position="262"/>
    </location>
</feature>
<dbReference type="Gene3D" id="3.30.160.60">
    <property type="entry name" value="Classic Zinc Finger"/>
    <property type="match status" value="1"/>
</dbReference>
<feature type="compositionally biased region" description="Low complexity" evidence="2">
    <location>
        <begin position="617"/>
        <end position="629"/>
    </location>
</feature>
<feature type="domain" description="C2H2-type" evidence="3">
    <location>
        <begin position="637"/>
        <end position="659"/>
    </location>
</feature>
<keyword evidence="5" id="KW-1185">Reference proteome</keyword>
<feature type="compositionally biased region" description="Basic and acidic residues" evidence="2">
    <location>
        <begin position="512"/>
        <end position="522"/>
    </location>
</feature>
<dbReference type="OMA" id="ASECRHK"/>
<feature type="compositionally biased region" description="Polar residues" evidence="2">
    <location>
        <begin position="62"/>
        <end position="73"/>
    </location>
</feature>
<dbReference type="GO" id="GO:0008270">
    <property type="term" value="F:zinc ion binding"/>
    <property type="evidence" value="ECO:0007669"/>
    <property type="project" value="UniProtKB-KW"/>
</dbReference>
<feature type="compositionally biased region" description="Basic and acidic residues" evidence="2">
    <location>
        <begin position="36"/>
        <end position="59"/>
    </location>
</feature>
<dbReference type="OrthoDB" id="9411774at2759"/>
<reference evidence="4 5" key="1">
    <citation type="journal article" date="2014" name="Nat. Commun.">
        <title>Klebsormidium flaccidum genome reveals primary factors for plant terrestrial adaptation.</title>
        <authorList>
            <person name="Hori K."/>
            <person name="Maruyama F."/>
            <person name="Fujisawa T."/>
            <person name="Togashi T."/>
            <person name="Yamamoto N."/>
            <person name="Seo M."/>
            <person name="Sato S."/>
            <person name="Yamada T."/>
            <person name="Mori H."/>
            <person name="Tajima N."/>
            <person name="Moriyama T."/>
            <person name="Ikeuchi M."/>
            <person name="Watanabe M."/>
            <person name="Wada H."/>
            <person name="Kobayashi K."/>
            <person name="Saito M."/>
            <person name="Masuda T."/>
            <person name="Sasaki-Sekimoto Y."/>
            <person name="Mashiguchi K."/>
            <person name="Awai K."/>
            <person name="Shimojima M."/>
            <person name="Masuda S."/>
            <person name="Iwai M."/>
            <person name="Nobusawa T."/>
            <person name="Narise T."/>
            <person name="Kondo S."/>
            <person name="Saito H."/>
            <person name="Sato R."/>
            <person name="Murakawa M."/>
            <person name="Ihara Y."/>
            <person name="Oshima-Yamada Y."/>
            <person name="Ohtaka K."/>
            <person name="Satoh M."/>
            <person name="Sonobe K."/>
            <person name="Ishii M."/>
            <person name="Ohtani R."/>
            <person name="Kanamori-Sato M."/>
            <person name="Honoki R."/>
            <person name="Miyazaki D."/>
            <person name="Mochizuki H."/>
            <person name="Umetsu J."/>
            <person name="Higashi K."/>
            <person name="Shibata D."/>
            <person name="Kamiya Y."/>
            <person name="Sato N."/>
            <person name="Nakamura Y."/>
            <person name="Tabata S."/>
            <person name="Ida S."/>
            <person name="Kurokawa K."/>
            <person name="Ohta H."/>
        </authorList>
    </citation>
    <scope>NUCLEOTIDE SEQUENCE [LARGE SCALE GENOMIC DNA]</scope>
    <source>
        <strain evidence="4 5">NIES-2285</strain>
    </source>
</reference>
<feature type="region of interest" description="Disordered" evidence="2">
    <location>
        <begin position="614"/>
        <end position="635"/>
    </location>
</feature>
<feature type="compositionally biased region" description="Low complexity" evidence="2">
    <location>
        <begin position="235"/>
        <end position="249"/>
    </location>
</feature>